<organism evidence="1 2">
    <name type="scientific">Romanomermis culicivorax</name>
    <name type="common">Nematode worm</name>
    <dbReference type="NCBI Taxonomy" id="13658"/>
    <lineage>
        <taxon>Eukaryota</taxon>
        <taxon>Metazoa</taxon>
        <taxon>Ecdysozoa</taxon>
        <taxon>Nematoda</taxon>
        <taxon>Enoplea</taxon>
        <taxon>Dorylaimia</taxon>
        <taxon>Mermithida</taxon>
        <taxon>Mermithoidea</taxon>
        <taxon>Mermithidae</taxon>
        <taxon>Romanomermis</taxon>
    </lineage>
</organism>
<protein>
    <submittedName>
        <fullName evidence="2">Uncharacterized protein</fullName>
    </submittedName>
</protein>
<dbReference type="Proteomes" id="UP000887565">
    <property type="component" value="Unplaced"/>
</dbReference>
<accession>A0A915L3G9</accession>
<evidence type="ECO:0000313" key="2">
    <source>
        <dbReference type="WBParaSite" id="nRc.2.0.1.t45618-RA"/>
    </source>
</evidence>
<dbReference type="WBParaSite" id="nRc.2.0.1.t45618-RA">
    <property type="protein sequence ID" value="nRc.2.0.1.t45618-RA"/>
    <property type="gene ID" value="nRc.2.0.1.g45618"/>
</dbReference>
<dbReference type="AlphaFoldDB" id="A0A915L3G9"/>
<evidence type="ECO:0000313" key="1">
    <source>
        <dbReference type="Proteomes" id="UP000887565"/>
    </source>
</evidence>
<reference evidence="2" key="1">
    <citation type="submission" date="2022-11" db="UniProtKB">
        <authorList>
            <consortium name="WormBaseParasite"/>
        </authorList>
    </citation>
    <scope>IDENTIFICATION</scope>
</reference>
<sequence length="82" mass="9039">MKISKSGMIESSDFSFKNSQVNCRTFSRNLSSMLPSTIIFENSFLVNNCNSSISDGSPIKVADLNLSIDKIGDRAIKKIVFT</sequence>
<proteinExistence type="predicted"/>
<name>A0A915L3G9_ROMCU</name>
<keyword evidence="1" id="KW-1185">Reference proteome</keyword>